<dbReference type="InterPro" id="IPR039935">
    <property type="entry name" value="YML079W-like"/>
</dbReference>
<dbReference type="CDD" id="cd06121">
    <property type="entry name" value="cupin_YML079wp"/>
    <property type="match status" value="1"/>
</dbReference>
<dbReference type="EMBL" id="CP120682">
    <property type="protein sequence ID" value="WKN39998.1"/>
    <property type="molecule type" value="Genomic_DNA"/>
</dbReference>
<dbReference type="Pfam" id="PF06172">
    <property type="entry name" value="Cupin_5"/>
    <property type="match status" value="1"/>
</dbReference>
<organism evidence="2">
    <name type="scientific">Roseihalotalea indica</name>
    <dbReference type="NCBI Taxonomy" id="2867963"/>
    <lineage>
        <taxon>Bacteria</taxon>
        <taxon>Pseudomonadati</taxon>
        <taxon>Bacteroidota</taxon>
        <taxon>Cytophagia</taxon>
        <taxon>Cytophagales</taxon>
        <taxon>Catalimonadaceae</taxon>
        <taxon>Roseihalotalea</taxon>
    </lineage>
</organism>
<dbReference type="PANTHER" id="PTHR33387:SF3">
    <property type="entry name" value="DUF985 DOMAIN-CONTAINING PROTEIN"/>
    <property type="match status" value="1"/>
</dbReference>
<reference evidence="2" key="1">
    <citation type="journal article" date="2023" name="Comput. Struct. Biotechnol. J.">
        <title>Discovery of a novel marine Bacteroidetes with a rich repertoire of carbohydrate-active enzymes.</title>
        <authorList>
            <person name="Chen B."/>
            <person name="Liu G."/>
            <person name="Chen Q."/>
            <person name="Wang H."/>
            <person name="Liu L."/>
            <person name="Tang K."/>
        </authorList>
    </citation>
    <scope>NUCLEOTIDE SEQUENCE</scope>
    <source>
        <strain evidence="2">TK19036</strain>
    </source>
</reference>
<dbReference type="AlphaFoldDB" id="A0AA49JJX3"/>
<gene>
    <name evidence="2" type="ORF">K4G66_14995</name>
</gene>
<dbReference type="SUPFAM" id="SSF51182">
    <property type="entry name" value="RmlC-like cupins"/>
    <property type="match status" value="1"/>
</dbReference>
<dbReference type="InterPro" id="IPR011051">
    <property type="entry name" value="RmlC_Cupin_sf"/>
</dbReference>
<accession>A0AA49JJX3</accession>
<dbReference type="InterPro" id="IPR014710">
    <property type="entry name" value="RmlC-like_jellyroll"/>
</dbReference>
<proteinExistence type="predicted"/>
<sequence>MLPDAQQWIDRLNMQPHPEGGFYQETFRSQGTITEIDRNYSTAIYYLLLEDAFSAFHRIKSDELWHFYAGETLEVAVLYPDGSLTIHRLGPHWEKGDRFQLAVPANHWFASRMADPTTYALVGCTVSPGFDFQDFEMAQRQLLLTEYPQHQEVIHQLTRG</sequence>
<dbReference type="PANTHER" id="PTHR33387">
    <property type="entry name" value="RMLC-LIKE JELLY ROLL FOLD PROTEIN"/>
    <property type="match status" value="1"/>
</dbReference>
<dbReference type="Gene3D" id="2.60.120.10">
    <property type="entry name" value="Jelly Rolls"/>
    <property type="match status" value="1"/>
</dbReference>
<evidence type="ECO:0000259" key="1">
    <source>
        <dbReference type="Pfam" id="PF06172"/>
    </source>
</evidence>
<reference evidence="2" key="2">
    <citation type="journal article" date="2024" name="Antonie Van Leeuwenhoek">
        <title>Roseihalotalea indica gen. nov., sp. nov., a halophilic Bacteroidetes from mesopelagic Southwest Indian Ocean with higher carbohydrate metabolic potential.</title>
        <authorList>
            <person name="Chen B."/>
            <person name="Zhang M."/>
            <person name="Lin D."/>
            <person name="Ye J."/>
            <person name="Tang K."/>
        </authorList>
    </citation>
    <scope>NUCLEOTIDE SEQUENCE</scope>
    <source>
        <strain evidence="2">TK19036</strain>
    </source>
</reference>
<feature type="domain" description="DUF985" evidence="1">
    <location>
        <begin position="6"/>
        <end position="138"/>
    </location>
</feature>
<dbReference type="InterPro" id="IPR009327">
    <property type="entry name" value="Cupin_DUF985"/>
</dbReference>
<name>A0AA49JJX3_9BACT</name>
<evidence type="ECO:0000313" key="2">
    <source>
        <dbReference type="EMBL" id="WKN39998.1"/>
    </source>
</evidence>
<protein>
    <submittedName>
        <fullName evidence="2">Cupin domain-containing protein</fullName>
    </submittedName>
</protein>